<protein>
    <recommendedName>
        <fullName evidence="3">UPF0122 protein H8S44_09080</fullName>
    </recommendedName>
</protein>
<dbReference type="PANTHER" id="PTHR40083">
    <property type="entry name" value="UPF0122 PROTEIN CBO2450/CLC_2298"/>
    <property type="match status" value="1"/>
</dbReference>
<evidence type="ECO:0000256" key="1">
    <source>
        <dbReference type="ARBA" id="ARBA00008720"/>
    </source>
</evidence>
<proteinExistence type="inferred from homology"/>
<comment type="similarity">
    <text evidence="1 3">Belongs to the UPF0122 family.</text>
</comment>
<evidence type="ECO:0000256" key="3">
    <source>
        <dbReference type="HAMAP-Rule" id="MF_00245"/>
    </source>
</evidence>
<sequence length="110" mass="13059">MDKILEQTLLYDFYGELLTEHQKQIYEDVVLNDYSFSEVASEQGISRQGVHDLIKRCNKILQDYESKLHLVEKFVTIKEQIEQMEKSLRETEQPDKEQLVRQLNGILENL</sequence>
<dbReference type="PANTHER" id="PTHR40083:SF1">
    <property type="entry name" value="UPF0122 PROTEIN YLXM"/>
    <property type="match status" value="1"/>
</dbReference>
<dbReference type="AlphaFoldDB" id="A0A923LD15"/>
<reference evidence="4" key="1">
    <citation type="submission" date="2020-08" db="EMBL/GenBank/DDBJ databases">
        <title>Genome public.</title>
        <authorList>
            <person name="Liu C."/>
            <person name="Sun Q."/>
        </authorList>
    </citation>
    <scope>NUCLEOTIDE SEQUENCE</scope>
    <source>
        <strain evidence="4">NSJ-68</strain>
    </source>
</reference>
<dbReference type="InterPro" id="IPR036388">
    <property type="entry name" value="WH-like_DNA-bd_sf"/>
</dbReference>
<dbReference type="NCBIfam" id="NF045758">
    <property type="entry name" value="YlxM"/>
    <property type="match status" value="1"/>
</dbReference>
<dbReference type="InterPro" id="IPR013324">
    <property type="entry name" value="RNA_pol_sigma_r3/r4-like"/>
</dbReference>
<dbReference type="Pfam" id="PF04297">
    <property type="entry name" value="UPF0122"/>
    <property type="match status" value="1"/>
</dbReference>
<evidence type="ECO:0000313" key="4">
    <source>
        <dbReference type="EMBL" id="MBC5659924.1"/>
    </source>
</evidence>
<name>A0A923LD15_9FIRM</name>
<dbReference type="InterPro" id="IPR007394">
    <property type="entry name" value="UPF0122"/>
</dbReference>
<comment type="function">
    <text evidence="2 3">Might take part in the signal recognition particle (SRP) pathway. This is inferred from the conservation of its genetic proximity to ftsY/ffh. May be a regulatory protein.</text>
</comment>
<accession>A0A923LD15</accession>
<gene>
    <name evidence="4" type="ORF">H8S44_09080</name>
</gene>
<dbReference type="SUPFAM" id="SSF88659">
    <property type="entry name" value="Sigma3 and sigma4 domains of RNA polymerase sigma factors"/>
    <property type="match status" value="1"/>
</dbReference>
<dbReference type="EMBL" id="JACOOR010000004">
    <property type="protein sequence ID" value="MBC5659924.1"/>
    <property type="molecule type" value="Genomic_DNA"/>
</dbReference>
<dbReference type="Proteomes" id="UP000649345">
    <property type="component" value="Unassembled WGS sequence"/>
</dbReference>
<evidence type="ECO:0000313" key="5">
    <source>
        <dbReference type="Proteomes" id="UP000649345"/>
    </source>
</evidence>
<dbReference type="InterPro" id="IPR054831">
    <property type="entry name" value="UPF0122_fam_protein"/>
</dbReference>
<dbReference type="Gene3D" id="1.10.10.10">
    <property type="entry name" value="Winged helix-like DNA-binding domain superfamily/Winged helix DNA-binding domain"/>
    <property type="match status" value="1"/>
</dbReference>
<comment type="caution">
    <text evidence="4">The sequence shown here is derived from an EMBL/GenBank/DDBJ whole genome shotgun (WGS) entry which is preliminary data.</text>
</comment>
<dbReference type="RefSeq" id="WP_186872217.1">
    <property type="nucleotide sequence ID" value="NZ_JACOOR010000004.1"/>
</dbReference>
<keyword evidence="4" id="KW-0238">DNA-binding</keyword>
<evidence type="ECO:0000256" key="2">
    <source>
        <dbReference type="ARBA" id="ARBA00024764"/>
    </source>
</evidence>
<dbReference type="HAMAP" id="MF_00245">
    <property type="entry name" value="UPF0122"/>
    <property type="match status" value="1"/>
</dbReference>
<organism evidence="4 5">
    <name type="scientific">Anaerosacchariphilus hominis</name>
    <dbReference type="NCBI Taxonomy" id="2763017"/>
    <lineage>
        <taxon>Bacteria</taxon>
        <taxon>Bacillati</taxon>
        <taxon>Bacillota</taxon>
        <taxon>Clostridia</taxon>
        <taxon>Lachnospirales</taxon>
        <taxon>Lachnospiraceae</taxon>
        <taxon>Anaerosacchariphilus</taxon>
    </lineage>
</organism>
<dbReference type="GO" id="GO:0003677">
    <property type="term" value="F:DNA binding"/>
    <property type="evidence" value="ECO:0007669"/>
    <property type="project" value="UniProtKB-KW"/>
</dbReference>
<keyword evidence="5" id="KW-1185">Reference proteome</keyword>